<dbReference type="AlphaFoldDB" id="A0AAN6TEE0"/>
<dbReference type="EMBL" id="MU853341">
    <property type="protein sequence ID" value="KAK4112873.1"/>
    <property type="molecule type" value="Genomic_DNA"/>
</dbReference>
<evidence type="ECO:0000313" key="4">
    <source>
        <dbReference type="Proteomes" id="UP001302812"/>
    </source>
</evidence>
<dbReference type="GeneID" id="89937748"/>
<feature type="signal peptide" evidence="2">
    <location>
        <begin position="1"/>
        <end position="18"/>
    </location>
</feature>
<feature type="chain" id="PRO_5043006684" evidence="2">
    <location>
        <begin position="19"/>
        <end position="243"/>
    </location>
</feature>
<reference evidence="3" key="2">
    <citation type="submission" date="2023-05" db="EMBL/GenBank/DDBJ databases">
        <authorList>
            <consortium name="Lawrence Berkeley National Laboratory"/>
            <person name="Steindorff A."/>
            <person name="Hensen N."/>
            <person name="Bonometti L."/>
            <person name="Westerberg I."/>
            <person name="Brannstrom I.O."/>
            <person name="Guillou S."/>
            <person name="Cros-Aarteil S."/>
            <person name="Calhoun S."/>
            <person name="Haridas S."/>
            <person name="Kuo A."/>
            <person name="Mondo S."/>
            <person name="Pangilinan J."/>
            <person name="Riley R."/>
            <person name="Labutti K."/>
            <person name="Andreopoulos B."/>
            <person name="Lipzen A."/>
            <person name="Chen C."/>
            <person name="Yanf M."/>
            <person name="Daum C."/>
            <person name="Ng V."/>
            <person name="Clum A."/>
            <person name="Ohm R."/>
            <person name="Martin F."/>
            <person name="Silar P."/>
            <person name="Natvig D."/>
            <person name="Lalanne C."/>
            <person name="Gautier V."/>
            <person name="Ament-Velasquez S.L."/>
            <person name="Kruys A."/>
            <person name="Hutchinson M.I."/>
            <person name="Powell A.J."/>
            <person name="Barry K."/>
            <person name="Miller A.N."/>
            <person name="Grigoriev I.V."/>
            <person name="Debuchy R."/>
            <person name="Gladieux P."/>
            <person name="Thoren M.H."/>
            <person name="Johannesson H."/>
        </authorList>
    </citation>
    <scope>NUCLEOTIDE SEQUENCE</scope>
    <source>
        <strain evidence="3">CBS 508.74</strain>
    </source>
</reference>
<reference evidence="3" key="1">
    <citation type="journal article" date="2023" name="Mol. Phylogenet. Evol.">
        <title>Genome-scale phylogeny and comparative genomics of the fungal order Sordariales.</title>
        <authorList>
            <person name="Hensen N."/>
            <person name="Bonometti L."/>
            <person name="Westerberg I."/>
            <person name="Brannstrom I.O."/>
            <person name="Guillou S."/>
            <person name="Cros-Aarteil S."/>
            <person name="Calhoun S."/>
            <person name="Haridas S."/>
            <person name="Kuo A."/>
            <person name="Mondo S."/>
            <person name="Pangilinan J."/>
            <person name="Riley R."/>
            <person name="LaButti K."/>
            <person name="Andreopoulos B."/>
            <person name="Lipzen A."/>
            <person name="Chen C."/>
            <person name="Yan M."/>
            <person name="Daum C."/>
            <person name="Ng V."/>
            <person name="Clum A."/>
            <person name="Steindorff A."/>
            <person name="Ohm R.A."/>
            <person name="Martin F."/>
            <person name="Silar P."/>
            <person name="Natvig D.O."/>
            <person name="Lalanne C."/>
            <person name="Gautier V."/>
            <person name="Ament-Velasquez S.L."/>
            <person name="Kruys A."/>
            <person name="Hutchinson M.I."/>
            <person name="Powell A.J."/>
            <person name="Barry K."/>
            <person name="Miller A.N."/>
            <person name="Grigoriev I.V."/>
            <person name="Debuchy R."/>
            <person name="Gladieux P."/>
            <person name="Hiltunen Thoren M."/>
            <person name="Johannesson H."/>
        </authorList>
    </citation>
    <scope>NUCLEOTIDE SEQUENCE</scope>
    <source>
        <strain evidence="3">CBS 508.74</strain>
    </source>
</reference>
<dbReference type="RefSeq" id="XP_064670443.1">
    <property type="nucleotide sequence ID" value="XM_064813623.1"/>
</dbReference>
<dbReference type="Proteomes" id="UP001302812">
    <property type="component" value="Unassembled WGS sequence"/>
</dbReference>
<protein>
    <submittedName>
        <fullName evidence="3">Uncharacterized protein</fullName>
    </submittedName>
</protein>
<name>A0AAN6TEE0_9PEZI</name>
<feature type="region of interest" description="Disordered" evidence="1">
    <location>
        <begin position="203"/>
        <end position="223"/>
    </location>
</feature>
<gene>
    <name evidence="3" type="ORF">N656DRAFT_768417</name>
</gene>
<evidence type="ECO:0000313" key="3">
    <source>
        <dbReference type="EMBL" id="KAK4112873.1"/>
    </source>
</evidence>
<keyword evidence="2" id="KW-0732">Signal</keyword>
<proteinExistence type="predicted"/>
<evidence type="ECO:0000256" key="2">
    <source>
        <dbReference type="SAM" id="SignalP"/>
    </source>
</evidence>
<keyword evidence="4" id="KW-1185">Reference proteome</keyword>
<comment type="caution">
    <text evidence="3">The sequence shown here is derived from an EMBL/GenBank/DDBJ whole genome shotgun (WGS) entry which is preliminary data.</text>
</comment>
<accession>A0AAN6TEE0</accession>
<organism evidence="3 4">
    <name type="scientific">Canariomyces notabilis</name>
    <dbReference type="NCBI Taxonomy" id="2074819"/>
    <lineage>
        <taxon>Eukaryota</taxon>
        <taxon>Fungi</taxon>
        <taxon>Dikarya</taxon>
        <taxon>Ascomycota</taxon>
        <taxon>Pezizomycotina</taxon>
        <taxon>Sordariomycetes</taxon>
        <taxon>Sordariomycetidae</taxon>
        <taxon>Sordariales</taxon>
        <taxon>Chaetomiaceae</taxon>
        <taxon>Canariomyces</taxon>
    </lineage>
</organism>
<sequence length="243" mass="25196">MQSHLVWALLCAFTPALAQDTPTAVWPLWNPTPATSDVFNMLAIATPTNEVIAPYIQASVVAYTTGQDRVTYSIECNGPNPTQQPGCDLLHKAAVTVGPNTMMILIGRVDYVTDVNSGSTTESAQTIIGTADCELLPAQTSANCRWTTTDIRTALLIRTSVTATVTVSSTAMTVSRSSSTSFASAAQHTVPVKVIGGLEKVPPHLRPGATVTSTSSSTGAAPRPTQQAVLAGVAAVVGGMALV</sequence>
<evidence type="ECO:0000256" key="1">
    <source>
        <dbReference type="SAM" id="MobiDB-lite"/>
    </source>
</evidence>